<dbReference type="EMBL" id="DSFC01000109">
    <property type="protein sequence ID" value="HEV09131.1"/>
    <property type="molecule type" value="Genomic_DNA"/>
</dbReference>
<comment type="caution">
    <text evidence="1">The sequence shown here is derived from an EMBL/GenBank/DDBJ whole genome shotgun (WGS) entry which is preliminary data.</text>
</comment>
<sequence>PAYLDSLAWGYYKKGDYKKAKELLEKVLKSMSDDPVINEHYADVLSKIGQKQEALNYYKKALKLIEEKGEGEPGQKDRVLKKLK</sequence>
<dbReference type="Pfam" id="PF13429">
    <property type="entry name" value="TPR_15"/>
    <property type="match status" value="1"/>
</dbReference>
<dbReference type="InterPro" id="IPR019734">
    <property type="entry name" value="TPR_rpt"/>
</dbReference>
<proteinExistence type="predicted"/>
<dbReference type="InterPro" id="IPR011990">
    <property type="entry name" value="TPR-like_helical_dom_sf"/>
</dbReference>
<name>A0A831YC25_9AQUI</name>
<dbReference type="Proteomes" id="UP000885621">
    <property type="component" value="Unassembled WGS sequence"/>
</dbReference>
<dbReference type="SMART" id="SM00028">
    <property type="entry name" value="TPR"/>
    <property type="match status" value="2"/>
</dbReference>
<dbReference type="SUPFAM" id="SSF48452">
    <property type="entry name" value="TPR-like"/>
    <property type="match status" value="1"/>
</dbReference>
<reference evidence="1" key="1">
    <citation type="journal article" date="2020" name="mSystems">
        <title>Genome- and Community-Level Interaction Insights into Carbon Utilization and Element Cycling Functions of Hydrothermarchaeota in Hydrothermal Sediment.</title>
        <authorList>
            <person name="Zhou Z."/>
            <person name="Liu Y."/>
            <person name="Xu W."/>
            <person name="Pan J."/>
            <person name="Luo Z.H."/>
            <person name="Li M."/>
        </authorList>
    </citation>
    <scope>NUCLEOTIDE SEQUENCE [LARGE SCALE GENOMIC DNA]</scope>
    <source>
        <strain evidence="1">SpSt-1257</strain>
    </source>
</reference>
<organism evidence="1">
    <name type="scientific">Sulfurihydrogenibium azorense</name>
    <dbReference type="NCBI Taxonomy" id="309806"/>
    <lineage>
        <taxon>Bacteria</taxon>
        <taxon>Pseudomonadati</taxon>
        <taxon>Aquificota</taxon>
        <taxon>Aquificia</taxon>
        <taxon>Aquificales</taxon>
        <taxon>Hydrogenothermaceae</taxon>
        <taxon>Sulfurihydrogenibium</taxon>
    </lineage>
</organism>
<dbReference type="Gene3D" id="1.25.40.10">
    <property type="entry name" value="Tetratricopeptide repeat domain"/>
    <property type="match status" value="1"/>
</dbReference>
<evidence type="ECO:0000313" key="1">
    <source>
        <dbReference type="EMBL" id="HEV09131.1"/>
    </source>
</evidence>
<accession>A0A831YC25</accession>
<protein>
    <submittedName>
        <fullName evidence="1">Tetratricopeptide repeat protein</fullName>
    </submittedName>
</protein>
<feature type="non-terminal residue" evidence="1">
    <location>
        <position position="1"/>
    </location>
</feature>
<gene>
    <name evidence="1" type="ORF">ENO34_01875</name>
</gene>
<dbReference type="AlphaFoldDB" id="A0A831YC25"/>